<keyword evidence="3" id="KW-0812">Transmembrane</keyword>
<dbReference type="Gene3D" id="6.10.340.10">
    <property type="match status" value="1"/>
</dbReference>
<evidence type="ECO:0000313" key="5">
    <source>
        <dbReference type="EMBL" id="EGA69490.1"/>
    </source>
</evidence>
<dbReference type="GO" id="GO:0052621">
    <property type="term" value="F:diguanylate cyclase activity"/>
    <property type="evidence" value="ECO:0007669"/>
    <property type="project" value="UniProtKB-EC"/>
</dbReference>
<dbReference type="InterPro" id="IPR029787">
    <property type="entry name" value="Nucleotide_cyclase"/>
</dbReference>
<gene>
    <name evidence="5" type="ORF">VISI1226_18296</name>
</gene>
<dbReference type="GO" id="GO:0005886">
    <property type="term" value="C:plasma membrane"/>
    <property type="evidence" value="ECO:0007669"/>
    <property type="project" value="TreeGrafter"/>
</dbReference>
<feature type="transmembrane region" description="Helical" evidence="3">
    <location>
        <begin position="12"/>
        <end position="36"/>
    </location>
</feature>
<feature type="domain" description="GGDEF" evidence="4">
    <location>
        <begin position="346"/>
        <end position="490"/>
    </location>
</feature>
<dbReference type="PANTHER" id="PTHR45138:SF9">
    <property type="entry name" value="DIGUANYLATE CYCLASE DGCM-RELATED"/>
    <property type="match status" value="1"/>
</dbReference>
<reference evidence="5 6" key="1">
    <citation type="journal article" date="2012" name="Int. J. Syst. Evol. Microbiol.">
        <title>Vibrio caribbeanicus sp. nov., isolated from the marine sponge Scleritoderma cyanea.</title>
        <authorList>
            <person name="Hoffmann M."/>
            <person name="Monday S.R."/>
            <person name="Allard M.W."/>
            <person name="Strain E.A."/>
            <person name="Whittaker P."/>
            <person name="Naum M."/>
            <person name="McCarthy P.J."/>
            <person name="Lopez J.V."/>
            <person name="Fischer M."/>
            <person name="Brown E.W."/>
        </authorList>
    </citation>
    <scope>NUCLEOTIDE SEQUENCE [LARGE SCALE GENOMIC DNA]</scope>
    <source>
        <strain evidence="6">DSMZ 21326</strain>
    </source>
</reference>
<evidence type="ECO:0000313" key="6">
    <source>
        <dbReference type="Proteomes" id="UP000006228"/>
    </source>
</evidence>
<protein>
    <recommendedName>
        <fullName evidence="1">diguanylate cyclase</fullName>
        <ecNumber evidence="1">2.7.7.65</ecNumber>
    </recommendedName>
</protein>
<dbReference type="eggNOG" id="COG3706">
    <property type="taxonomic scope" value="Bacteria"/>
</dbReference>
<dbReference type="AlphaFoldDB" id="E8M913"/>
<dbReference type="PANTHER" id="PTHR45138">
    <property type="entry name" value="REGULATORY COMPONENTS OF SENSORY TRANSDUCTION SYSTEM"/>
    <property type="match status" value="1"/>
</dbReference>
<keyword evidence="3" id="KW-0472">Membrane</keyword>
<dbReference type="InterPro" id="IPR043128">
    <property type="entry name" value="Rev_trsase/Diguanyl_cyclase"/>
</dbReference>
<dbReference type="Pfam" id="PF00990">
    <property type="entry name" value="GGDEF"/>
    <property type="match status" value="1"/>
</dbReference>
<organism evidence="5 6">
    <name type="scientific">Vibrio sinaloensis DSM 21326</name>
    <dbReference type="NCBI Taxonomy" id="945550"/>
    <lineage>
        <taxon>Bacteria</taxon>
        <taxon>Pseudomonadati</taxon>
        <taxon>Pseudomonadota</taxon>
        <taxon>Gammaproteobacteria</taxon>
        <taxon>Vibrionales</taxon>
        <taxon>Vibrionaceae</taxon>
        <taxon>Vibrio</taxon>
        <taxon>Vibrio oreintalis group</taxon>
    </lineage>
</organism>
<dbReference type="InterPro" id="IPR050469">
    <property type="entry name" value="Diguanylate_Cyclase"/>
</dbReference>
<evidence type="ECO:0000259" key="4">
    <source>
        <dbReference type="PROSITE" id="PS50887"/>
    </source>
</evidence>
<comment type="caution">
    <text evidence="5">The sequence shown here is derived from an EMBL/GenBank/DDBJ whole genome shotgun (WGS) entry which is preliminary data.</text>
</comment>
<dbReference type="GO" id="GO:1902201">
    <property type="term" value="P:negative regulation of bacterial-type flagellum-dependent cell motility"/>
    <property type="evidence" value="ECO:0007669"/>
    <property type="project" value="TreeGrafter"/>
</dbReference>
<dbReference type="Gene3D" id="3.30.70.270">
    <property type="match status" value="1"/>
</dbReference>
<evidence type="ECO:0000256" key="2">
    <source>
        <dbReference type="ARBA" id="ARBA00034247"/>
    </source>
</evidence>
<name>E8M913_PHOS4</name>
<feature type="transmembrane region" description="Helical" evidence="3">
    <location>
        <begin position="237"/>
        <end position="260"/>
    </location>
</feature>
<evidence type="ECO:0000256" key="1">
    <source>
        <dbReference type="ARBA" id="ARBA00012528"/>
    </source>
</evidence>
<dbReference type="NCBIfam" id="TIGR00254">
    <property type="entry name" value="GGDEF"/>
    <property type="match status" value="1"/>
</dbReference>
<dbReference type="Proteomes" id="UP000006228">
    <property type="component" value="Unassembled WGS sequence"/>
</dbReference>
<dbReference type="EMBL" id="AEVT01000082">
    <property type="protein sequence ID" value="EGA69490.1"/>
    <property type="molecule type" value="Genomic_DNA"/>
</dbReference>
<keyword evidence="3" id="KW-1133">Transmembrane helix</keyword>
<dbReference type="GO" id="GO:0043709">
    <property type="term" value="P:cell adhesion involved in single-species biofilm formation"/>
    <property type="evidence" value="ECO:0007669"/>
    <property type="project" value="TreeGrafter"/>
</dbReference>
<dbReference type="InterPro" id="IPR000160">
    <property type="entry name" value="GGDEF_dom"/>
</dbReference>
<dbReference type="CDD" id="cd01949">
    <property type="entry name" value="GGDEF"/>
    <property type="match status" value="1"/>
</dbReference>
<sequence>MLRILCKPLKRLSINQMLFGSHLVLVLFIVVCMSYSRYASEWNRHVSYSALLAEYSIKSHINFFSSAVAGLNYANLTMSSTKQLIASMEDILYFEVSGVSDYSKRPVKVQYLAATQELWRADVTQSEVNRSFDTLLQHREALLSPDLSSPIKIRKLNYLLNRSETEYEALSRSFGLTQSFQLLWKKPKLNDLHYQLDQEDCVLHVQVPLTNVSGGYIWAVIDASKLTQIQHALIKELLIEAISALFVSMFLILWVSHWIVAPLKKLAASMRSEHAYQEINSLSELQRTDEIGQLARAYRGLLVKIESQLNILRTKSDTDPLTGLGSRYKYTRTALPFIKRHLGRGEFVGMIVCDVDNFKSFNDIYGHTEGDNALAKVGNKIAELARDSDLAFRYGGEEFVILCARPSESQLYYFTERLKLEIEGLGILHAGNMPYRVVTVSTGGTIAHHSFRNQQPLDHKALQEHMFNVADKALYRSKEQGRNHVNWRAVDMETKN</sequence>
<accession>E8M913</accession>
<dbReference type="PROSITE" id="PS50887">
    <property type="entry name" value="GGDEF"/>
    <property type="match status" value="1"/>
</dbReference>
<evidence type="ECO:0000256" key="3">
    <source>
        <dbReference type="SAM" id="Phobius"/>
    </source>
</evidence>
<comment type="catalytic activity">
    <reaction evidence="2">
        <text>2 GTP = 3',3'-c-di-GMP + 2 diphosphate</text>
        <dbReference type="Rhea" id="RHEA:24898"/>
        <dbReference type="ChEBI" id="CHEBI:33019"/>
        <dbReference type="ChEBI" id="CHEBI:37565"/>
        <dbReference type="ChEBI" id="CHEBI:58805"/>
        <dbReference type="EC" id="2.7.7.65"/>
    </reaction>
</comment>
<dbReference type="EC" id="2.7.7.65" evidence="1"/>
<proteinExistence type="predicted"/>
<dbReference type="SUPFAM" id="SSF55073">
    <property type="entry name" value="Nucleotide cyclase"/>
    <property type="match status" value="1"/>
</dbReference>
<dbReference type="CDD" id="cd06225">
    <property type="entry name" value="HAMP"/>
    <property type="match status" value="1"/>
</dbReference>
<dbReference type="SMART" id="SM00267">
    <property type="entry name" value="GGDEF"/>
    <property type="match status" value="1"/>
</dbReference>